<evidence type="ECO:0000256" key="1">
    <source>
        <dbReference type="SAM" id="MobiDB-lite"/>
    </source>
</evidence>
<organism evidence="2 3">
    <name type="scientific">Monoraphidium neglectum</name>
    <dbReference type="NCBI Taxonomy" id="145388"/>
    <lineage>
        <taxon>Eukaryota</taxon>
        <taxon>Viridiplantae</taxon>
        <taxon>Chlorophyta</taxon>
        <taxon>core chlorophytes</taxon>
        <taxon>Chlorophyceae</taxon>
        <taxon>CS clade</taxon>
        <taxon>Sphaeropleales</taxon>
        <taxon>Selenastraceae</taxon>
        <taxon>Monoraphidium</taxon>
    </lineage>
</organism>
<protein>
    <submittedName>
        <fullName evidence="2">Uncharacterized protein</fullName>
    </submittedName>
</protein>
<evidence type="ECO:0000313" key="2">
    <source>
        <dbReference type="EMBL" id="KIZ01947.1"/>
    </source>
</evidence>
<dbReference type="RefSeq" id="XP_013900966.1">
    <property type="nucleotide sequence ID" value="XM_014045512.1"/>
</dbReference>
<accession>A0A0D2MN06</accession>
<reference evidence="2 3" key="1">
    <citation type="journal article" date="2013" name="BMC Genomics">
        <title>Reconstruction of the lipid metabolism for the microalga Monoraphidium neglectum from its genome sequence reveals characteristics suitable for biofuel production.</title>
        <authorList>
            <person name="Bogen C."/>
            <person name="Al-Dilaimi A."/>
            <person name="Albersmeier A."/>
            <person name="Wichmann J."/>
            <person name="Grundmann M."/>
            <person name="Rupp O."/>
            <person name="Lauersen K.J."/>
            <person name="Blifernez-Klassen O."/>
            <person name="Kalinowski J."/>
            <person name="Goesmann A."/>
            <person name="Mussgnug J.H."/>
            <person name="Kruse O."/>
        </authorList>
    </citation>
    <scope>NUCLEOTIDE SEQUENCE [LARGE SCALE GENOMIC DNA]</scope>
    <source>
        <strain evidence="2 3">SAG 48.87</strain>
    </source>
</reference>
<dbReference type="Proteomes" id="UP000054498">
    <property type="component" value="Unassembled WGS sequence"/>
</dbReference>
<dbReference type="AlphaFoldDB" id="A0A0D2MN06"/>
<evidence type="ECO:0000313" key="3">
    <source>
        <dbReference type="Proteomes" id="UP000054498"/>
    </source>
</evidence>
<feature type="region of interest" description="Disordered" evidence="1">
    <location>
        <begin position="1"/>
        <end position="21"/>
    </location>
</feature>
<sequence>MQEAPVGLHDAVRKAAEPSPDAEQLAEEAVLTVSSCLSEAAPVAFRISQTPELNKAAEAEELLARVRHLLPDPTPDAAYEALSDAPVDEVLPTLTLVNSLAEEIEEGELAQTFETAAAAMIVTYWAGPLVAVASYGQEAVRRAWGHQAAMSDAEAIDFMLSELARLRMRAFEQRPPSVMAAVQQLRESVRGAL</sequence>
<proteinExistence type="predicted"/>
<name>A0A0D2MN06_9CHLO</name>
<dbReference type="KEGG" id="mng:MNEG_6015"/>
<dbReference type="EMBL" id="KK101162">
    <property type="protein sequence ID" value="KIZ01947.1"/>
    <property type="molecule type" value="Genomic_DNA"/>
</dbReference>
<dbReference type="GeneID" id="25738891"/>
<gene>
    <name evidence="2" type="ORF">MNEG_6015</name>
</gene>
<keyword evidence="3" id="KW-1185">Reference proteome</keyword>